<dbReference type="AlphaFoldDB" id="A0A8H5H3Q8"/>
<evidence type="ECO:0000313" key="2">
    <source>
        <dbReference type="Proteomes" id="UP000518752"/>
    </source>
</evidence>
<accession>A0A8H5H3Q8</accession>
<keyword evidence="2" id="KW-1185">Reference proteome</keyword>
<name>A0A8H5H3Q8_9AGAR</name>
<protein>
    <submittedName>
        <fullName evidence="1">Uncharacterized protein</fullName>
    </submittedName>
</protein>
<organism evidence="1 2">
    <name type="scientific">Collybiopsis confluens</name>
    <dbReference type="NCBI Taxonomy" id="2823264"/>
    <lineage>
        <taxon>Eukaryota</taxon>
        <taxon>Fungi</taxon>
        <taxon>Dikarya</taxon>
        <taxon>Basidiomycota</taxon>
        <taxon>Agaricomycotina</taxon>
        <taxon>Agaricomycetes</taxon>
        <taxon>Agaricomycetidae</taxon>
        <taxon>Agaricales</taxon>
        <taxon>Marasmiineae</taxon>
        <taxon>Omphalotaceae</taxon>
        <taxon>Collybiopsis</taxon>
    </lineage>
</organism>
<proteinExistence type="predicted"/>
<dbReference type="EMBL" id="JAACJN010000092">
    <property type="protein sequence ID" value="KAF5376182.1"/>
    <property type="molecule type" value="Genomic_DNA"/>
</dbReference>
<gene>
    <name evidence="1" type="ORF">D9757_009346</name>
</gene>
<dbReference type="OrthoDB" id="3033315at2759"/>
<comment type="caution">
    <text evidence="1">The sequence shown here is derived from an EMBL/GenBank/DDBJ whole genome shotgun (WGS) entry which is preliminary data.</text>
</comment>
<reference evidence="1 2" key="1">
    <citation type="journal article" date="2020" name="ISME J.">
        <title>Uncovering the hidden diversity of litter-decomposition mechanisms in mushroom-forming fungi.</title>
        <authorList>
            <person name="Floudas D."/>
            <person name="Bentzer J."/>
            <person name="Ahren D."/>
            <person name="Johansson T."/>
            <person name="Persson P."/>
            <person name="Tunlid A."/>
        </authorList>
    </citation>
    <scope>NUCLEOTIDE SEQUENCE [LARGE SCALE GENOMIC DNA]</scope>
    <source>
        <strain evidence="1 2">CBS 406.79</strain>
    </source>
</reference>
<sequence length="252" mass="28436">MAGNYNSPQSSGGLKKLKLMEEMVKSIEAKIQASALSLYGIWTKTLSRELRVVLNIISDEQAQAPKERKLEILQQLDDILQNLSEIMTDCGQLMDELHCRSKMTVLFMTFRRAGDLKRIKELRAEVKSTKAEVECRFIRLKSAWPKPAEPAETRSEERLSNQQRQRLEMLSMNAPSVASRASTPLATSTTNLNSATIYDGRFSTSGRDTYLVYDYSQTTIIHHHGRGACPNEVAEEEMRATSYGLVGLGRMR</sequence>
<dbReference type="Proteomes" id="UP000518752">
    <property type="component" value="Unassembled WGS sequence"/>
</dbReference>
<evidence type="ECO:0000313" key="1">
    <source>
        <dbReference type="EMBL" id="KAF5376182.1"/>
    </source>
</evidence>